<feature type="compositionally biased region" description="Basic and acidic residues" evidence="3">
    <location>
        <begin position="410"/>
        <end position="423"/>
    </location>
</feature>
<feature type="compositionally biased region" description="Basic and acidic residues" evidence="3">
    <location>
        <begin position="391"/>
        <end position="403"/>
    </location>
</feature>
<dbReference type="InterPro" id="IPR014812">
    <property type="entry name" value="Vps51"/>
</dbReference>
<sequence length="803" mass="92451">MSTANKLLRQYYGLDTPDKAQEARDIDSPNFDPKGFFTEAAKNDSLPQILARENSLVTDIRAFDNDLQTLVYDNYSKFLGAADTVHSLSDNISNLTFQMDHLKKNLDDISTHSKKIVDDLEPNRQRIQRLVGISRLLGRVEFISRLPNQLNACLRTEKYEAAVNVWTKVETILSTQQHFPSFKRIHEDCTKIMNDIQSRIRGQMLNADLSVEDAITCAVLLVKLKNPLGYVCNQLEHHRYLIIDNNLEYEEIPEEPFEALAKLKELAIDDAETFIRLYKEKLLPLEKNEENLSKVNSVLTEFMTSVFDRISRLLPAKVLFNLDCNKIVSYLNLFEKMMSTIATPQQISRHIHTLLQQYTEAKTLSVFDEFKQIILTNGKGLAQNETLQSNQKEDKTDEQKENENQTENENAEKTNQEQQQNDDKEFTPEELFHTATTRFSQSCSNLIDEFQVLVMMNHNECSDFLIHQISQMFEKMFQFFRECDPNKSLVLAMIALVFSEREIPHIFGQLSHLESSSPLSIIQDKLSLDCKQVAKQCLSRYVTSRRLIANKLIMKGTKSINWTCKDRRQLEKNQQQDQSNQDDYSLPTTATKMVLDFIDVIDRLSIEISNLLNLAKTMKDPSSTPGMIQSMSMQPFVNRDPSGQFSNSIPASRSRPVLKSTSSFYSSSSKPTFYGIREEGIHQIDRLFTSVNRLHLSQELEFDVTIIIGAIIMYTLKSFLEAVRRNVFSCFGFNQMQVNGFFLYTVFADKINQQELFSALIEEIISSAADRTIDPVPLETPALQRIYDEYERNHMVLLQNDNL</sequence>
<keyword evidence="5" id="KW-1185">Reference proteome</keyword>
<keyword evidence="2" id="KW-0653">Protein transport</keyword>
<evidence type="ECO:0000256" key="2">
    <source>
        <dbReference type="RuleBase" id="RU368010"/>
    </source>
</evidence>
<dbReference type="PANTHER" id="PTHR15954">
    <property type="entry name" value="VACUOLAR PROTEIN SORTING-ASSOCIATED PROTEIN 51 HOMOLOG"/>
    <property type="match status" value="1"/>
</dbReference>
<keyword evidence="2" id="KW-0333">Golgi apparatus</keyword>
<comment type="subunit">
    <text evidence="2">Component of the Golgi-associated retrograde protein (GARP) complex.</text>
</comment>
<evidence type="ECO:0000313" key="4">
    <source>
        <dbReference type="EMBL" id="KAK8881845.1"/>
    </source>
</evidence>
<accession>A0ABR2JST0</accession>
<evidence type="ECO:0000256" key="3">
    <source>
        <dbReference type="SAM" id="MobiDB-lite"/>
    </source>
</evidence>
<feature type="region of interest" description="Disordered" evidence="3">
    <location>
        <begin position="385"/>
        <end position="423"/>
    </location>
</feature>
<dbReference type="Proteomes" id="UP001470230">
    <property type="component" value="Unassembled WGS sequence"/>
</dbReference>
<dbReference type="PANTHER" id="PTHR15954:SF4">
    <property type="entry name" value="VACUOLAR PROTEIN SORTING-ASSOCIATED PROTEIN 51 HOMOLOG"/>
    <property type="match status" value="1"/>
</dbReference>
<comment type="subcellular location">
    <subcellularLocation>
        <location evidence="2">Golgi apparatus</location>
        <location evidence="2">trans-Golgi network</location>
    </subcellularLocation>
</comment>
<organism evidence="4 5">
    <name type="scientific">Tritrichomonas musculus</name>
    <dbReference type="NCBI Taxonomy" id="1915356"/>
    <lineage>
        <taxon>Eukaryota</taxon>
        <taxon>Metamonada</taxon>
        <taxon>Parabasalia</taxon>
        <taxon>Tritrichomonadida</taxon>
        <taxon>Tritrichomonadidae</taxon>
        <taxon>Tritrichomonas</taxon>
    </lineage>
</organism>
<comment type="similarity">
    <text evidence="1 2">Belongs to the VPS51 family.</text>
</comment>
<protein>
    <recommendedName>
        <fullName evidence="2">Vacuolar protein sorting-associated protein 51 homolog</fullName>
    </recommendedName>
</protein>
<comment type="caution">
    <text evidence="4">The sequence shown here is derived from an EMBL/GenBank/DDBJ whole genome shotgun (WGS) entry which is preliminary data.</text>
</comment>
<dbReference type="Pfam" id="PF08700">
    <property type="entry name" value="VPS51_Exo84_N"/>
    <property type="match status" value="1"/>
</dbReference>
<keyword evidence="2" id="KW-0445">Lipid transport</keyword>
<dbReference type="EMBL" id="JAPFFF010000009">
    <property type="protein sequence ID" value="KAK8881845.1"/>
    <property type="molecule type" value="Genomic_DNA"/>
</dbReference>
<evidence type="ECO:0000313" key="5">
    <source>
        <dbReference type="Proteomes" id="UP001470230"/>
    </source>
</evidence>
<evidence type="ECO:0000256" key="1">
    <source>
        <dbReference type="ARBA" id="ARBA00006080"/>
    </source>
</evidence>
<comment type="function">
    <text evidence="2">Acts as component of the GARP complex that is involved in retrograde transport from early and late endosomes to the trans-Golgi network (TGN).</text>
</comment>
<proteinExistence type="inferred from homology"/>
<reference evidence="4 5" key="1">
    <citation type="submission" date="2024-04" db="EMBL/GenBank/DDBJ databases">
        <title>Tritrichomonas musculus Genome.</title>
        <authorList>
            <person name="Alves-Ferreira E."/>
            <person name="Grigg M."/>
            <person name="Lorenzi H."/>
            <person name="Galac M."/>
        </authorList>
    </citation>
    <scope>NUCLEOTIDE SEQUENCE [LARGE SCALE GENOMIC DNA]</scope>
    <source>
        <strain evidence="4 5">EAF2021</strain>
    </source>
</reference>
<gene>
    <name evidence="4" type="ORF">M9Y10_044481</name>
</gene>
<name>A0ABR2JST0_9EUKA</name>
<keyword evidence="2" id="KW-0813">Transport</keyword>